<protein>
    <recommendedName>
        <fullName evidence="5">DNA-directed RNA polymerase subunit Rpo11</fullName>
        <ecNumber evidence="5">2.7.7.6</ecNumber>
    </recommendedName>
    <alternativeName>
        <fullName evidence="5">DNA-directed RNA polymerase subunit L</fullName>
    </alternativeName>
</protein>
<dbReference type="InterPro" id="IPR036603">
    <property type="entry name" value="RBP11-like"/>
</dbReference>
<dbReference type="GO" id="GO:0006351">
    <property type="term" value="P:DNA-templated transcription"/>
    <property type="evidence" value="ECO:0007669"/>
    <property type="project" value="UniProtKB-UniRule"/>
</dbReference>
<dbReference type="AlphaFoldDB" id="A0A150IXF1"/>
<reference evidence="7 8" key="1">
    <citation type="journal article" date="2016" name="ISME J.">
        <title>Chasing the elusive Euryarchaeota class WSA2: genomes reveal a uniquely fastidious methyl-reducing methanogen.</title>
        <authorList>
            <person name="Nobu M.K."/>
            <person name="Narihiro T."/>
            <person name="Kuroda K."/>
            <person name="Mei R."/>
            <person name="Liu W.T."/>
        </authorList>
    </citation>
    <scope>NUCLEOTIDE SEQUENCE [LARGE SCALE GENOMIC DNA]</scope>
    <source>
        <strain evidence="7">U1lsi0528_Bin089</strain>
    </source>
</reference>
<dbReference type="HAMAP" id="MF_00261">
    <property type="entry name" value="RNApol_arch_Rpo11"/>
    <property type="match status" value="1"/>
</dbReference>
<dbReference type="EMBL" id="LNGD01000098">
    <property type="protein sequence ID" value="KYC49649.1"/>
    <property type="molecule type" value="Genomic_DNA"/>
</dbReference>
<dbReference type="PROSITE" id="PS01154">
    <property type="entry name" value="RNA_POL_L_13KD"/>
    <property type="match status" value="1"/>
</dbReference>
<dbReference type="GO" id="GO:0046983">
    <property type="term" value="F:protein dimerization activity"/>
    <property type="evidence" value="ECO:0007669"/>
    <property type="project" value="InterPro"/>
</dbReference>
<name>A0A150IXF1_9EURY</name>
<comment type="catalytic activity">
    <reaction evidence="5">
        <text>RNA(n) + a ribonucleoside 5'-triphosphate = RNA(n+1) + diphosphate</text>
        <dbReference type="Rhea" id="RHEA:21248"/>
        <dbReference type="Rhea" id="RHEA-COMP:14527"/>
        <dbReference type="Rhea" id="RHEA-COMP:17342"/>
        <dbReference type="ChEBI" id="CHEBI:33019"/>
        <dbReference type="ChEBI" id="CHEBI:61557"/>
        <dbReference type="ChEBI" id="CHEBI:140395"/>
        <dbReference type="EC" id="2.7.7.6"/>
    </reaction>
</comment>
<dbReference type="Proteomes" id="UP000075578">
    <property type="component" value="Unassembled WGS sequence"/>
</dbReference>
<dbReference type="InterPro" id="IPR008193">
    <property type="entry name" value="RNA_pol_Rpb11_13-16kDa_CS"/>
</dbReference>
<dbReference type="Pfam" id="PF13656">
    <property type="entry name" value="RNA_pol_L_2"/>
    <property type="match status" value="1"/>
</dbReference>
<feature type="domain" description="DNA-directed RNA polymerase RBP11-like dimerisation" evidence="6">
    <location>
        <begin position="18"/>
        <end position="91"/>
    </location>
</feature>
<dbReference type="PANTHER" id="PTHR13946:SF28">
    <property type="entry name" value="DNA-DIRECTED RNA POLYMERASES I AND III SUBUNIT RPAC2"/>
    <property type="match status" value="1"/>
</dbReference>
<proteinExistence type="inferred from homology"/>
<evidence type="ECO:0000256" key="4">
    <source>
        <dbReference type="ARBA" id="ARBA00025751"/>
    </source>
</evidence>
<dbReference type="EC" id="2.7.7.6" evidence="5"/>
<keyword evidence="5 7" id="KW-0548">Nucleotidyltransferase</keyword>
<comment type="subunit">
    <text evidence="5">Part of the RNA polymerase complex.</text>
</comment>
<dbReference type="NCBIfam" id="NF002240">
    <property type="entry name" value="PRK01146.2-4"/>
    <property type="match status" value="1"/>
</dbReference>
<dbReference type="GO" id="GO:0003677">
    <property type="term" value="F:DNA binding"/>
    <property type="evidence" value="ECO:0007669"/>
    <property type="project" value="InterPro"/>
</dbReference>
<dbReference type="GO" id="GO:0000428">
    <property type="term" value="C:DNA-directed RNA polymerase complex"/>
    <property type="evidence" value="ECO:0007669"/>
    <property type="project" value="UniProtKB-KW"/>
</dbReference>
<comment type="similarity">
    <text evidence="4 5">Belongs to the archaeal Rpo11/eukaryotic RPB11/RPC19 RNA polymerase subunit family.</text>
</comment>
<evidence type="ECO:0000313" key="7">
    <source>
        <dbReference type="EMBL" id="KYC49649.1"/>
    </source>
</evidence>
<keyword evidence="3 5" id="KW-0804">Transcription</keyword>
<comment type="subcellular location">
    <subcellularLocation>
        <location evidence="5">Cytoplasm</location>
    </subcellularLocation>
</comment>
<evidence type="ECO:0000313" key="8">
    <source>
        <dbReference type="Proteomes" id="UP000075578"/>
    </source>
</evidence>
<evidence type="ECO:0000256" key="5">
    <source>
        <dbReference type="HAMAP-Rule" id="MF_00261"/>
    </source>
</evidence>
<organism evidence="7 8">
    <name type="scientific">Candidatus Methanofastidiosum methylothiophilum</name>
    <dbReference type="NCBI Taxonomy" id="1705564"/>
    <lineage>
        <taxon>Archaea</taxon>
        <taxon>Methanobacteriati</taxon>
        <taxon>Methanobacteriota</taxon>
        <taxon>Stenosarchaea group</taxon>
        <taxon>Candidatus Methanofastidiosia</taxon>
        <taxon>Candidatus Methanofastidiosales</taxon>
        <taxon>Candidatus Methanofastidiosaceae</taxon>
        <taxon>Candidatus Methanofastidiosum</taxon>
    </lineage>
</organism>
<dbReference type="InterPro" id="IPR022905">
    <property type="entry name" value="Rpo11-like"/>
</dbReference>
<keyword evidence="2 5" id="KW-0963">Cytoplasm</keyword>
<gene>
    <name evidence="5 7" type="primary">rpoL</name>
    <name evidence="5" type="synonym">rpo11</name>
    <name evidence="7" type="ORF">AMQ74_01388</name>
</gene>
<dbReference type="GO" id="GO:0005737">
    <property type="term" value="C:cytoplasm"/>
    <property type="evidence" value="ECO:0007669"/>
    <property type="project" value="UniProtKB-SubCell"/>
</dbReference>
<evidence type="ECO:0000256" key="2">
    <source>
        <dbReference type="ARBA" id="ARBA00022490"/>
    </source>
</evidence>
<accession>A0A150IXF1</accession>
<dbReference type="InterPro" id="IPR009025">
    <property type="entry name" value="RBP11-like_dimer"/>
</dbReference>
<dbReference type="Gene3D" id="3.30.1360.10">
    <property type="entry name" value="RNA polymerase, RBP11-like subunit"/>
    <property type="match status" value="1"/>
</dbReference>
<dbReference type="PANTHER" id="PTHR13946">
    <property type="entry name" value="DNA-DIRECTED RNA POLYMERASE I,II,III"/>
    <property type="match status" value="1"/>
</dbReference>
<dbReference type="CDD" id="cd06927">
    <property type="entry name" value="RNAP_L"/>
    <property type="match status" value="1"/>
</dbReference>
<dbReference type="SUPFAM" id="SSF55257">
    <property type="entry name" value="RBP11-like subunits of RNA polymerase"/>
    <property type="match status" value="1"/>
</dbReference>
<evidence type="ECO:0000259" key="6">
    <source>
        <dbReference type="Pfam" id="PF13656"/>
    </source>
</evidence>
<sequence>MQVVSLNIDVIKKDEKFMEFRIIGEDHTFCNVLRDALLKDEKVKVAAYRIDHPLLKRKEPIFVINTDGTKPPKDALLDAIERVKEEINGLKTNLSLD</sequence>
<comment type="function">
    <text evidence="5">DNA-dependent RNA polymerase (RNAP) catalyzes the transcription of DNA into RNA using the four ribonucleoside triphosphates as substrates.</text>
</comment>
<keyword evidence="5 7" id="KW-0808">Transferase</keyword>
<dbReference type="GO" id="GO:0003899">
    <property type="term" value="F:DNA-directed RNA polymerase activity"/>
    <property type="evidence" value="ECO:0007669"/>
    <property type="project" value="UniProtKB-UniRule"/>
</dbReference>
<keyword evidence="1 5" id="KW-0240">DNA-directed RNA polymerase</keyword>
<evidence type="ECO:0000256" key="3">
    <source>
        <dbReference type="ARBA" id="ARBA00023163"/>
    </source>
</evidence>
<comment type="caution">
    <text evidence="7">The sequence shown here is derived from an EMBL/GenBank/DDBJ whole genome shotgun (WGS) entry which is preliminary data.</text>
</comment>
<evidence type="ECO:0000256" key="1">
    <source>
        <dbReference type="ARBA" id="ARBA00022478"/>
    </source>
</evidence>